<keyword evidence="9" id="KW-0472">Membrane</keyword>
<feature type="transmembrane region" description="Helical" evidence="9">
    <location>
        <begin position="92"/>
        <end position="113"/>
    </location>
</feature>
<feature type="transmembrane region" description="Helical" evidence="9">
    <location>
        <begin position="60"/>
        <end position="86"/>
    </location>
</feature>
<evidence type="ECO:0000259" key="11">
    <source>
        <dbReference type="Pfam" id="PF07730"/>
    </source>
</evidence>
<dbReference type="Proteomes" id="UP001519654">
    <property type="component" value="Unassembled WGS sequence"/>
</dbReference>
<evidence type="ECO:0000256" key="8">
    <source>
        <dbReference type="ARBA" id="ARBA00023012"/>
    </source>
</evidence>
<dbReference type="Gene3D" id="1.20.5.1930">
    <property type="match status" value="1"/>
</dbReference>
<keyword evidence="8" id="KW-0902">Two-component regulatory system</keyword>
<dbReference type="EMBL" id="JAHKKG010000010">
    <property type="protein sequence ID" value="MBU2668006.1"/>
    <property type="molecule type" value="Genomic_DNA"/>
</dbReference>
<dbReference type="GO" id="GO:0016301">
    <property type="term" value="F:kinase activity"/>
    <property type="evidence" value="ECO:0007669"/>
    <property type="project" value="UniProtKB-KW"/>
</dbReference>
<reference evidence="12 13" key="1">
    <citation type="submission" date="2021-06" db="EMBL/GenBank/DDBJ databases">
        <title>Actinoplanes lichenicola sp. nov., and Actinoplanes ovalisporus sp. nov., isolated from lichen in Thailand.</title>
        <authorList>
            <person name="Saeng-In P."/>
            <person name="Kanchanasin P."/>
            <person name="Yuki M."/>
            <person name="Kudo T."/>
            <person name="Ohkuma M."/>
            <person name="Phongsopitanun W."/>
            <person name="Tanasupawat S."/>
        </authorList>
    </citation>
    <scope>NUCLEOTIDE SEQUENCE [LARGE SCALE GENOMIC DNA]</scope>
    <source>
        <strain evidence="12 13">NBRC 110975</strain>
    </source>
</reference>
<evidence type="ECO:0000256" key="7">
    <source>
        <dbReference type="ARBA" id="ARBA00022840"/>
    </source>
</evidence>
<keyword evidence="6 12" id="KW-0418">Kinase</keyword>
<protein>
    <recommendedName>
        <fullName evidence="2">histidine kinase</fullName>
        <ecNumber evidence="2">2.7.13.3</ecNumber>
    </recommendedName>
</protein>
<comment type="catalytic activity">
    <reaction evidence="1">
        <text>ATP + protein L-histidine = ADP + protein N-phospho-L-histidine.</text>
        <dbReference type="EC" id="2.7.13.3"/>
    </reaction>
</comment>
<keyword evidence="13" id="KW-1185">Reference proteome</keyword>
<keyword evidence="4" id="KW-0808">Transferase</keyword>
<name>A0ABS5YX42_9ACTN</name>
<feature type="transmembrane region" description="Helical" evidence="9">
    <location>
        <begin position="125"/>
        <end position="144"/>
    </location>
</feature>
<dbReference type="InterPro" id="IPR036890">
    <property type="entry name" value="HATPase_C_sf"/>
</dbReference>
<dbReference type="EC" id="2.7.13.3" evidence="2"/>
<proteinExistence type="predicted"/>
<sequence length="373" mass="37855">MKRWVAIDAAAVTAVAVLATLAWPGQSVGRGPGWPAGVLLLAALVLAAVRRLLPAPLLAVGAVGAALSGPAPAAVVAAAFLVYLVPTRLPRAPAVAVLAASGVAALLAADGYLGLASRPPRGGAASVALPALIVVLAWAAGYAAEQQRSRAELALREQVTAERQAWAEERLTIAREVHDVVAHTLAVITVEAGVAHHVARSHPEEAQRALGSIEETGRVALGEMRGLLDLLRAAAPGQEATEPAPGLAAVLALVDRNAAAGLAVELTVVGPPAKLTPGPDQVAYRIVQESLTNVLKHARTARCDVRLTWAPTALTIEVTDDGRGGGPPTAAAGHGLLGMRERLAVYGGHLTAGPRPSGGFTVTAVLPTTPATT</sequence>
<dbReference type="InterPro" id="IPR011712">
    <property type="entry name" value="Sig_transdc_His_kin_sub3_dim/P"/>
</dbReference>
<keyword evidence="7" id="KW-0067">ATP-binding</keyword>
<comment type="caution">
    <text evidence="12">The sequence shown here is derived from an EMBL/GenBank/DDBJ whole genome shotgun (WGS) entry which is preliminary data.</text>
</comment>
<keyword evidence="9" id="KW-1133">Transmembrane helix</keyword>
<dbReference type="SUPFAM" id="SSF55874">
    <property type="entry name" value="ATPase domain of HSP90 chaperone/DNA topoisomerase II/histidine kinase"/>
    <property type="match status" value="1"/>
</dbReference>
<keyword evidence="9" id="KW-0812">Transmembrane</keyword>
<dbReference type="Pfam" id="PF02518">
    <property type="entry name" value="HATPase_c"/>
    <property type="match status" value="1"/>
</dbReference>
<evidence type="ECO:0000256" key="4">
    <source>
        <dbReference type="ARBA" id="ARBA00022679"/>
    </source>
</evidence>
<accession>A0ABS5YX42</accession>
<feature type="domain" description="Signal transduction histidine kinase subgroup 3 dimerisation and phosphoacceptor" evidence="11">
    <location>
        <begin position="169"/>
        <end position="234"/>
    </location>
</feature>
<dbReference type="Gene3D" id="3.30.565.10">
    <property type="entry name" value="Histidine kinase-like ATPase, C-terminal domain"/>
    <property type="match status" value="1"/>
</dbReference>
<dbReference type="CDD" id="cd16917">
    <property type="entry name" value="HATPase_UhpB-NarQ-NarX-like"/>
    <property type="match status" value="1"/>
</dbReference>
<feature type="domain" description="Histidine kinase/HSP90-like ATPase" evidence="10">
    <location>
        <begin position="284"/>
        <end position="369"/>
    </location>
</feature>
<keyword evidence="5" id="KW-0547">Nucleotide-binding</keyword>
<feature type="transmembrane region" description="Helical" evidence="9">
    <location>
        <begin position="34"/>
        <end position="53"/>
    </location>
</feature>
<evidence type="ECO:0000256" key="9">
    <source>
        <dbReference type="SAM" id="Phobius"/>
    </source>
</evidence>
<dbReference type="PANTHER" id="PTHR24421:SF10">
    <property type="entry name" value="NITRATE_NITRITE SENSOR PROTEIN NARQ"/>
    <property type="match status" value="1"/>
</dbReference>
<gene>
    <name evidence="12" type="ORF">KOI35_31295</name>
</gene>
<evidence type="ECO:0000256" key="1">
    <source>
        <dbReference type="ARBA" id="ARBA00000085"/>
    </source>
</evidence>
<keyword evidence="3" id="KW-0597">Phosphoprotein</keyword>
<evidence type="ECO:0000259" key="10">
    <source>
        <dbReference type="Pfam" id="PF02518"/>
    </source>
</evidence>
<evidence type="ECO:0000313" key="13">
    <source>
        <dbReference type="Proteomes" id="UP001519654"/>
    </source>
</evidence>
<dbReference type="PANTHER" id="PTHR24421">
    <property type="entry name" value="NITRATE/NITRITE SENSOR PROTEIN NARX-RELATED"/>
    <property type="match status" value="1"/>
</dbReference>
<organism evidence="12 13">
    <name type="scientific">Paractinoplanes bogorensis</name>
    <dbReference type="NCBI Taxonomy" id="1610840"/>
    <lineage>
        <taxon>Bacteria</taxon>
        <taxon>Bacillati</taxon>
        <taxon>Actinomycetota</taxon>
        <taxon>Actinomycetes</taxon>
        <taxon>Micromonosporales</taxon>
        <taxon>Micromonosporaceae</taxon>
        <taxon>Paractinoplanes</taxon>
    </lineage>
</organism>
<dbReference type="Pfam" id="PF07730">
    <property type="entry name" value="HisKA_3"/>
    <property type="match status" value="1"/>
</dbReference>
<dbReference type="RefSeq" id="WP_215792257.1">
    <property type="nucleotide sequence ID" value="NZ_JAHKKG010000010.1"/>
</dbReference>
<evidence type="ECO:0000256" key="5">
    <source>
        <dbReference type="ARBA" id="ARBA00022741"/>
    </source>
</evidence>
<evidence type="ECO:0000256" key="3">
    <source>
        <dbReference type="ARBA" id="ARBA00022553"/>
    </source>
</evidence>
<dbReference type="InterPro" id="IPR003594">
    <property type="entry name" value="HATPase_dom"/>
</dbReference>
<dbReference type="InterPro" id="IPR050482">
    <property type="entry name" value="Sensor_HK_TwoCompSys"/>
</dbReference>
<evidence type="ECO:0000313" key="12">
    <source>
        <dbReference type="EMBL" id="MBU2668006.1"/>
    </source>
</evidence>
<evidence type="ECO:0000256" key="2">
    <source>
        <dbReference type="ARBA" id="ARBA00012438"/>
    </source>
</evidence>
<evidence type="ECO:0000256" key="6">
    <source>
        <dbReference type="ARBA" id="ARBA00022777"/>
    </source>
</evidence>